<dbReference type="AlphaFoldDB" id="A0A1V6T531"/>
<protein>
    <recommendedName>
        <fullName evidence="3">Transcription factor domain-containing protein</fullName>
    </recommendedName>
</protein>
<gene>
    <name evidence="1" type="ORF">PENFLA_c014G08104</name>
</gene>
<sequence length="326" mass="36276">MQMLGSPSDLACVLYRLERYSTPISEYAGQMPVGSTDFILHTFYTHTHQWYPVLHPDFTLHFRESSAAGFPPSTMSCLSLLVASLAHISHDQTQSSPFEAALSMLPIVIQEHSVTSVQCLLLFSLYSACLIQPRQAELSMHLSLSSIGGTMRGHLALIPLPTNTDVWDWSDNPHSPSRLSSSDGSHISEAYSRTETPFHFSTEIQLQAVLNKYTSPAMDDLSASRESYPLAFALDMLCSSIAPDSRSQPISQHIDGAVCRAKYHLYEVSIYWPVIYRIIIHGSADPELLTYAPLFFQSVISLLGSANLALRVCLPKTWFLCARYVL</sequence>
<dbReference type="PANTHER" id="PTHR47785">
    <property type="entry name" value="ZN(II)2CYS6 TRANSCRIPTION FACTOR (EUROFUNG)-RELATED-RELATED"/>
    <property type="match status" value="1"/>
</dbReference>
<dbReference type="PANTHER" id="PTHR47785:SF3">
    <property type="entry name" value="ZN(2)-C6 FUNGAL-TYPE DOMAIN-CONTAINING PROTEIN"/>
    <property type="match status" value="1"/>
</dbReference>
<dbReference type="CDD" id="cd12148">
    <property type="entry name" value="fungal_TF_MHR"/>
    <property type="match status" value="1"/>
</dbReference>
<dbReference type="OrthoDB" id="4223220at2759"/>
<name>A0A1V6T531_9EURO</name>
<organism evidence="1 2">
    <name type="scientific">Penicillium flavigenum</name>
    <dbReference type="NCBI Taxonomy" id="254877"/>
    <lineage>
        <taxon>Eukaryota</taxon>
        <taxon>Fungi</taxon>
        <taxon>Dikarya</taxon>
        <taxon>Ascomycota</taxon>
        <taxon>Pezizomycotina</taxon>
        <taxon>Eurotiomycetes</taxon>
        <taxon>Eurotiomycetidae</taxon>
        <taxon>Eurotiales</taxon>
        <taxon>Aspergillaceae</taxon>
        <taxon>Penicillium</taxon>
    </lineage>
</organism>
<proteinExistence type="predicted"/>
<evidence type="ECO:0008006" key="3">
    <source>
        <dbReference type="Google" id="ProtNLM"/>
    </source>
</evidence>
<comment type="caution">
    <text evidence="1">The sequence shown here is derived from an EMBL/GenBank/DDBJ whole genome shotgun (WGS) entry which is preliminary data.</text>
</comment>
<dbReference type="InterPro" id="IPR053181">
    <property type="entry name" value="EcdB-like_regulator"/>
</dbReference>
<dbReference type="Proteomes" id="UP000191342">
    <property type="component" value="Unassembled WGS sequence"/>
</dbReference>
<evidence type="ECO:0000313" key="2">
    <source>
        <dbReference type="Proteomes" id="UP000191342"/>
    </source>
</evidence>
<evidence type="ECO:0000313" key="1">
    <source>
        <dbReference type="EMBL" id="OQE21428.1"/>
    </source>
</evidence>
<reference evidence="2" key="1">
    <citation type="journal article" date="2017" name="Nat. Microbiol.">
        <title>Global analysis of biosynthetic gene clusters reveals vast potential of secondary metabolite production in Penicillium species.</title>
        <authorList>
            <person name="Nielsen J.C."/>
            <person name="Grijseels S."/>
            <person name="Prigent S."/>
            <person name="Ji B."/>
            <person name="Dainat J."/>
            <person name="Nielsen K.F."/>
            <person name="Frisvad J.C."/>
            <person name="Workman M."/>
            <person name="Nielsen J."/>
        </authorList>
    </citation>
    <scope>NUCLEOTIDE SEQUENCE [LARGE SCALE GENOMIC DNA]</scope>
    <source>
        <strain evidence="2">IBT 14082</strain>
    </source>
</reference>
<dbReference type="EMBL" id="MLQL01000014">
    <property type="protein sequence ID" value="OQE21428.1"/>
    <property type="molecule type" value="Genomic_DNA"/>
</dbReference>
<keyword evidence="2" id="KW-1185">Reference proteome</keyword>
<accession>A0A1V6T531</accession>